<dbReference type="OrthoDB" id="9805123at2"/>
<sequence length="262" mass="28304">MHAVDLELADGMRLEAALHPARHSKRPGTVVAVHGLGMDMDEGGMYLRLAERLAQAGMTTLRFSFRGHGGSDGTQRSVTIAGQVLDLTAAIDAAELDYPGALYSVAAGFGAVPTLLSLPNLEDRLHGLVLWQPVLDLRETFLEPRLPWGQANFGPKARAASERDGFLLLDGEFELDRALLEEMHHHEPAKSFAASRVPALIVHGDRDTSVSHDTSAAAATARPGCQLHSVRGADHGFDTRPHEDEALDATVGWLIRRHGQLP</sequence>
<dbReference type="GO" id="GO:0052689">
    <property type="term" value="F:carboxylic ester hydrolase activity"/>
    <property type="evidence" value="ECO:0007669"/>
    <property type="project" value="UniProtKB-ARBA"/>
</dbReference>
<protein>
    <submittedName>
        <fullName evidence="4">Alpha/beta hydrolase</fullName>
    </submittedName>
</protein>
<comment type="caution">
    <text evidence="4">The sequence shown here is derived from an EMBL/GenBank/DDBJ whole genome shotgun (WGS) entry which is preliminary data.</text>
</comment>
<keyword evidence="2 4" id="KW-0378">Hydrolase</keyword>
<dbReference type="Proteomes" id="UP000245683">
    <property type="component" value="Unassembled WGS sequence"/>
</dbReference>
<dbReference type="Gene3D" id="3.40.50.1820">
    <property type="entry name" value="alpha/beta hydrolase"/>
    <property type="match status" value="1"/>
</dbReference>
<dbReference type="RefSeq" id="WP_109948096.1">
    <property type="nucleotide sequence ID" value="NZ_QGSV01000438.1"/>
</dbReference>
<organism evidence="4 5">
    <name type="scientific">Micromonospora globispora</name>
    <dbReference type="NCBI Taxonomy" id="1450148"/>
    <lineage>
        <taxon>Bacteria</taxon>
        <taxon>Bacillati</taxon>
        <taxon>Actinomycetota</taxon>
        <taxon>Actinomycetes</taxon>
        <taxon>Micromonosporales</taxon>
        <taxon>Micromonosporaceae</taxon>
        <taxon>Micromonospora</taxon>
    </lineage>
</organism>
<keyword evidence="5" id="KW-1185">Reference proteome</keyword>
<dbReference type="PANTHER" id="PTHR22946">
    <property type="entry name" value="DIENELACTONE HYDROLASE DOMAIN-CONTAINING PROTEIN-RELATED"/>
    <property type="match status" value="1"/>
</dbReference>
<dbReference type="EMBL" id="QGSV01000438">
    <property type="protein sequence ID" value="PWU43459.1"/>
    <property type="molecule type" value="Genomic_DNA"/>
</dbReference>
<evidence type="ECO:0000256" key="1">
    <source>
        <dbReference type="ARBA" id="ARBA00008645"/>
    </source>
</evidence>
<feature type="domain" description="Serine aminopeptidase S33" evidence="3">
    <location>
        <begin position="28"/>
        <end position="142"/>
    </location>
</feature>
<accession>A0A317JRT6</accession>
<proteinExistence type="inferred from homology"/>
<dbReference type="InterPro" id="IPR022742">
    <property type="entry name" value="Hydrolase_4"/>
</dbReference>
<reference evidence="5" key="1">
    <citation type="submission" date="2018-05" db="EMBL/GenBank/DDBJ databases">
        <title>Micromonospora globispora sp. nov. and Micromonospora rugosa sp. nov., isolated from marine sediment.</title>
        <authorList>
            <person name="Carro L."/>
            <person name="Aysel V."/>
            <person name="Cetin D."/>
            <person name="Igual J.M."/>
            <person name="Klenk H.-P."/>
            <person name="Trujillo M.E."/>
            <person name="Sahin N."/>
        </authorList>
    </citation>
    <scope>NUCLEOTIDE SEQUENCE [LARGE SCALE GENOMIC DNA]</scope>
    <source>
        <strain evidence="5">S2904</strain>
    </source>
</reference>
<gene>
    <name evidence="4" type="ORF">DLJ46_31355</name>
</gene>
<evidence type="ECO:0000313" key="5">
    <source>
        <dbReference type="Proteomes" id="UP000245683"/>
    </source>
</evidence>
<dbReference type="InterPro" id="IPR050261">
    <property type="entry name" value="FrsA_esterase"/>
</dbReference>
<evidence type="ECO:0000256" key="2">
    <source>
        <dbReference type="ARBA" id="ARBA00022801"/>
    </source>
</evidence>
<evidence type="ECO:0000313" key="4">
    <source>
        <dbReference type="EMBL" id="PWU43459.1"/>
    </source>
</evidence>
<dbReference type="Pfam" id="PF12146">
    <property type="entry name" value="Hydrolase_4"/>
    <property type="match status" value="1"/>
</dbReference>
<name>A0A317JRT6_9ACTN</name>
<dbReference type="AlphaFoldDB" id="A0A317JRT6"/>
<comment type="similarity">
    <text evidence="1">Belongs to the AB hydrolase superfamily.</text>
</comment>
<dbReference type="PANTHER" id="PTHR22946:SF9">
    <property type="entry name" value="POLYKETIDE TRANSFERASE AF380"/>
    <property type="match status" value="1"/>
</dbReference>
<dbReference type="SUPFAM" id="SSF53474">
    <property type="entry name" value="alpha/beta-Hydrolases"/>
    <property type="match status" value="1"/>
</dbReference>
<dbReference type="InterPro" id="IPR029058">
    <property type="entry name" value="AB_hydrolase_fold"/>
</dbReference>
<evidence type="ECO:0000259" key="3">
    <source>
        <dbReference type="Pfam" id="PF12146"/>
    </source>
</evidence>